<dbReference type="PANTHER" id="PTHR37326">
    <property type="entry name" value="BLL3975 PROTEIN"/>
    <property type="match status" value="1"/>
</dbReference>
<dbReference type="RefSeq" id="WP_003449911.1">
    <property type="nucleotide sequence ID" value="NZ_AJMR01000084.1"/>
</dbReference>
<keyword evidence="7" id="KW-1185">Reference proteome</keyword>
<dbReference type="KEGG" id="pfuw:KF707C_22190"/>
<evidence type="ECO:0000259" key="5">
    <source>
        <dbReference type="Pfam" id="PF24827"/>
    </source>
</evidence>
<evidence type="ECO:0000256" key="3">
    <source>
        <dbReference type="ARBA" id="ARBA00022801"/>
    </source>
</evidence>
<name>L8MG43_METFU</name>
<keyword evidence="3" id="KW-0378">Hydrolase</keyword>
<dbReference type="OrthoDB" id="9782876at2"/>
<dbReference type="Proteomes" id="UP000218554">
    <property type="component" value="Chromosome"/>
</dbReference>
<feature type="domain" description="Succinylglutamate desuccinylase/Aspartoacylase catalytic" evidence="5">
    <location>
        <begin position="67"/>
        <end position="253"/>
    </location>
</feature>
<dbReference type="InterPro" id="IPR043795">
    <property type="entry name" value="N-alpha-Ac-DABA-like"/>
</dbReference>
<evidence type="ECO:0000256" key="4">
    <source>
        <dbReference type="ARBA" id="ARBA00022833"/>
    </source>
</evidence>
<dbReference type="SUPFAM" id="SSF53187">
    <property type="entry name" value="Zn-dependent exopeptidases"/>
    <property type="match status" value="1"/>
</dbReference>
<dbReference type="Gene3D" id="3.40.630.10">
    <property type="entry name" value="Zn peptidases"/>
    <property type="match status" value="1"/>
</dbReference>
<evidence type="ECO:0000313" key="6">
    <source>
        <dbReference type="EMBL" id="BAU73907.1"/>
    </source>
</evidence>
<dbReference type="Pfam" id="PF24827">
    <property type="entry name" value="AstE_AspA_cat"/>
    <property type="match status" value="1"/>
</dbReference>
<dbReference type="InterPro" id="IPR053138">
    <property type="entry name" value="N-alpha-Ac-DABA_deacetylase"/>
</dbReference>
<accession>A0A143SP88</accession>
<comment type="cofactor">
    <cofactor evidence="1">
        <name>Zn(2+)</name>
        <dbReference type="ChEBI" id="CHEBI:29105"/>
    </cofactor>
</comment>
<evidence type="ECO:0000256" key="2">
    <source>
        <dbReference type="ARBA" id="ARBA00022723"/>
    </source>
</evidence>
<dbReference type="eggNOG" id="COG3608">
    <property type="taxonomic scope" value="Bacteria"/>
</dbReference>
<evidence type="ECO:0000256" key="1">
    <source>
        <dbReference type="ARBA" id="ARBA00001947"/>
    </source>
</evidence>
<dbReference type="InterPro" id="IPR014336">
    <property type="entry name" value="DoeB"/>
</dbReference>
<dbReference type="EMBL" id="AP014862">
    <property type="protein sequence ID" value="BAU73907.1"/>
    <property type="molecule type" value="Genomic_DNA"/>
</dbReference>
<evidence type="ECO:0000313" key="7">
    <source>
        <dbReference type="Proteomes" id="UP000218554"/>
    </source>
</evidence>
<dbReference type="GO" id="GO:0016788">
    <property type="term" value="F:hydrolase activity, acting on ester bonds"/>
    <property type="evidence" value="ECO:0007669"/>
    <property type="project" value="InterPro"/>
</dbReference>
<keyword evidence="2" id="KW-0479">Metal-binding</keyword>
<dbReference type="GO" id="GO:0046872">
    <property type="term" value="F:metal ion binding"/>
    <property type="evidence" value="ECO:0007669"/>
    <property type="project" value="UniProtKB-KW"/>
</dbReference>
<gene>
    <name evidence="6" type="ORF">KF707C_22190</name>
</gene>
<proteinExistence type="predicted"/>
<dbReference type="AlphaFoldDB" id="L8MG43"/>
<dbReference type="NCBIfam" id="TIGR02994">
    <property type="entry name" value="ectoine_eutE"/>
    <property type="match status" value="1"/>
</dbReference>
<keyword evidence="4" id="KW-0862">Zinc</keyword>
<reference evidence="6 7" key="2">
    <citation type="journal article" date="2017" name="Int. J. Syst. Evol. Microbiol.">
        <title>Pseudomonas furukawaii sp. nov., a polychlorinated biphenyl-degrading bacterium isolated from biphenyl-contaminated soil in Japan.</title>
        <authorList>
            <person name="Kimura N."/>
            <person name="Watanabe T."/>
            <person name="Suenaga H."/>
            <person name="Fujihara H."/>
            <person name="Futagami T."/>
            <person name="Goto M."/>
            <person name="Hanada S."/>
            <person name="Hirose J."/>
        </authorList>
    </citation>
    <scope>NUCLEOTIDE SEQUENCE [LARGE SCALE GENOMIC DNA]</scope>
    <source>
        <strain evidence="7">DSM 10086 / NBRC 110670 / KF707</strain>
    </source>
</reference>
<dbReference type="PIRSF" id="PIRSF039012">
    <property type="entry name" value="ASP"/>
    <property type="match status" value="1"/>
</dbReference>
<accession>L8MG43</accession>
<dbReference type="InterPro" id="IPR055438">
    <property type="entry name" value="AstE_AspA_cat"/>
</dbReference>
<organism evidence="6 7">
    <name type="scientific">Metapseudomonas furukawaii</name>
    <name type="common">Pseudomonas furukawaii</name>
    <dbReference type="NCBI Taxonomy" id="1149133"/>
    <lineage>
        <taxon>Bacteria</taxon>
        <taxon>Pseudomonadati</taxon>
        <taxon>Pseudomonadota</taxon>
        <taxon>Gammaproteobacteria</taxon>
        <taxon>Pseudomonadales</taxon>
        <taxon>Pseudomonadaceae</taxon>
        <taxon>Metapseudomonas</taxon>
    </lineage>
</organism>
<reference evidence="7" key="1">
    <citation type="submission" date="2015-05" db="EMBL/GenBank/DDBJ databases">
        <title>Draft genome sequencing of a biphenyl-degrading bacterium, Pseudomonas balearica KF707 (=NBRC110670).</title>
        <authorList>
            <person name="Kimura N."/>
            <person name="Hirose J."/>
            <person name="Watanabe T."/>
            <person name="Suenaga H."/>
            <person name="Fujihara H."/>
            <person name="Noguchi M."/>
            <person name="Hashimoto M."/>
            <person name="Shimodaira J."/>
            <person name="Tsuchikane K."/>
            <person name="Hosoyama A."/>
            <person name="Yamazoe A."/>
            <person name="Fujita N."/>
            <person name="Furukawa K."/>
        </authorList>
    </citation>
    <scope>NUCLEOTIDE SEQUENCE [LARGE SCALE GENOMIC DNA]</scope>
    <source>
        <strain evidence="7">DSM 10086 / NBRC 110670 / KF707</strain>
    </source>
</reference>
<protein>
    <submittedName>
        <fullName evidence="6">Succinate dehydrogenase subunit</fullName>
    </submittedName>
</protein>
<dbReference type="PANTHER" id="PTHR37326:SF1">
    <property type="entry name" value="BLL3975 PROTEIN"/>
    <property type="match status" value="1"/>
</dbReference>
<sequence>MNISSEAELQADTRSSVAEGHATTLSATVDFERDGVQHGFLKLPYSHDQSAWGCIMIPISVVKNGVGPTALLTGGNHGDEYEGITALLKLAGELRAEDVQGRVIIVPAMNYPAVQNGSRTSPIDKGNMNRSFPGNPTGSMTERIADYFQRHLIPLCDYALDIHSGGKTLDILPFAAAHRLPDAQQEAKCIEGARLFGTAASMILFELDAASLYDTAVESQGKVFVTTELRGGGTSTPETMALADRGVRNFLKFAGILAGELELADEPRLQLDMPDASCYVQSTHRGILELTRSLGDRLKRGDLVARVHAFERTGTPAVEYRAERDGLLVARRFPALVDIGDTLAVIADIVES</sequence>
<dbReference type="CDD" id="cd06252">
    <property type="entry name" value="M14_ASTE_ASPA-like"/>
    <property type="match status" value="1"/>
</dbReference>
<dbReference type="GO" id="GO:0016811">
    <property type="term" value="F:hydrolase activity, acting on carbon-nitrogen (but not peptide) bonds, in linear amides"/>
    <property type="evidence" value="ECO:0007669"/>
    <property type="project" value="InterPro"/>
</dbReference>